<comment type="caution">
    <text evidence="7">The sequence shown here is derived from an EMBL/GenBank/DDBJ whole genome shotgun (WGS) entry which is preliminary data.</text>
</comment>
<protein>
    <submittedName>
        <fullName evidence="7">Uncharacterized protein</fullName>
    </submittedName>
</protein>
<dbReference type="CDD" id="cd13900">
    <property type="entry name" value="CuRO_3_Tth-MCO_like"/>
    <property type="match status" value="1"/>
</dbReference>
<evidence type="ECO:0000256" key="4">
    <source>
        <dbReference type="SAM" id="SignalP"/>
    </source>
</evidence>
<evidence type="ECO:0000313" key="7">
    <source>
        <dbReference type="EMBL" id="CAD6545655.1"/>
    </source>
</evidence>
<evidence type="ECO:0000259" key="5">
    <source>
        <dbReference type="Pfam" id="PF07731"/>
    </source>
</evidence>
<dbReference type="PANTHER" id="PTHR11709:SF518">
    <property type="entry name" value="MULTICOPPER OXIDASE"/>
    <property type="match status" value="1"/>
</dbReference>
<evidence type="ECO:0000256" key="2">
    <source>
        <dbReference type="ARBA" id="ARBA00022723"/>
    </source>
</evidence>
<comment type="subcellular location">
    <subcellularLocation>
        <location evidence="1">Periplasm</location>
    </subcellularLocation>
</comment>
<keyword evidence="3" id="KW-0560">Oxidoreductase</keyword>
<feature type="signal peptide" evidence="4">
    <location>
        <begin position="1"/>
        <end position="23"/>
    </location>
</feature>
<keyword evidence="8" id="KW-1185">Reference proteome</keyword>
<dbReference type="InterPro" id="IPR008972">
    <property type="entry name" value="Cupredoxin"/>
</dbReference>
<evidence type="ECO:0000256" key="1">
    <source>
        <dbReference type="ARBA" id="ARBA00004418"/>
    </source>
</evidence>
<dbReference type="Gene3D" id="2.60.40.420">
    <property type="entry name" value="Cupredoxins - blue copper proteins"/>
    <property type="match status" value="3"/>
</dbReference>
<evidence type="ECO:0000259" key="6">
    <source>
        <dbReference type="Pfam" id="PF07732"/>
    </source>
</evidence>
<dbReference type="RefSeq" id="WP_201644190.1">
    <property type="nucleotide sequence ID" value="NZ_CAJHCP010000009.1"/>
</dbReference>
<evidence type="ECO:0000256" key="3">
    <source>
        <dbReference type="ARBA" id="ARBA00023002"/>
    </source>
</evidence>
<reference evidence="7 8" key="1">
    <citation type="submission" date="2020-10" db="EMBL/GenBank/DDBJ databases">
        <authorList>
            <person name="Peeters C."/>
        </authorList>
    </citation>
    <scope>NUCLEOTIDE SEQUENCE [LARGE SCALE GENOMIC DNA]</scope>
    <source>
        <strain evidence="7 8">LMG 28140</strain>
    </source>
</reference>
<proteinExistence type="predicted"/>
<dbReference type="InterPro" id="IPR002355">
    <property type="entry name" value="Cu_oxidase_Cu_BS"/>
</dbReference>
<feature type="domain" description="Plastocyanin-like" evidence="6">
    <location>
        <begin position="150"/>
        <end position="221"/>
    </location>
</feature>
<dbReference type="Proteomes" id="UP000598032">
    <property type="component" value="Unassembled WGS sequence"/>
</dbReference>
<dbReference type="Pfam" id="PF07731">
    <property type="entry name" value="Cu-oxidase_2"/>
    <property type="match status" value="1"/>
</dbReference>
<feature type="chain" id="PRO_5046299066" evidence="4">
    <location>
        <begin position="24"/>
        <end position="750"/>
    </location>
</feature>
<dbReference type="PROSITE" id="PS00080">
    <property type="entry name" value="MULTICOPPER_OXIDASE2"/>
    <property type="match status" value="1"/>
</dbReference>
<keyword evidence="2" id="KW-0479">Metal-binding</keyword>
<sequence>MRFSLITLVTAAIVAVSIAPAHAQSTTTLRSFSDLSDTTDAVADNSSVATTSGLASILARLQCLAGLNPLGNSASVTLTVKKGLYGIYNPETNSLDNVSMRSYNGCPTGPTITIKPGATLKLTLKNALTATDPPDFCPDSVDHSTPHCFNHTNIHTHGLHVSPAGTSDNVLLTVLPGASQSYTYNIPSTHPSGTFWYHAHLHGSTAIDVASGMAGVLIVRGSRPARAGVSDGTADVDTILHHKLLNLPLREHVMLFQQIEYGCFSSATSDVPIADPTTFEWLCPKGSTGEIRGYTNQLSFVNDPRPGHAGQLNSTWEISGRYTQINGVVQPVFPSALSLVPAGDIRRLRMVHGGNRDTINVKIVRANLSALGLADSQSLTAAQVTTATTTAATHLANATSKATQATTLDALCSGETVNQLEFAEDGITLPEMVEKSVNTMNPGYRSDVLVAFPSPGLYCILDEAADSSATINFRPNSDKAKDRRLLSLARVGPGVNIPNTTVGSHSKYWQYIRDQLVAANSTLASPAKNDLASLTLTAFSPVTPVDGTIDKVVPAQFNINVFVTPATFLLNGQQYNPDTIAYTGTLGHIDEWDVSATAIATHVFHIHTNKFRIMDIKDAANTSIFDPTTGGCTAAEIATGDQEYCNLRGVSRDTLFLKAGYTLVMRTKYEDFTGEFVMHCHILDHEDRGMMENVSIVSPTAAMLQRIATPVRLASDKASAWYDRITGRTPDPTQLALTASMCSAKYFAAK</sequence>
<dbReference type="SUPFAM" id="SSF49503">
    <property type="entry name" value="Cupredoxins"/>
    <property type="match status" value="3"/>
</dbReference>
<dbReference type="CDD" id="cd13853">
    <property type="entry name" value="CuRO_1_Tth-MCO_like"/>
    <property type="match status" value="1"/>
</dbReference>
<evidence type="ECO:0000313" key="8">
    <source>
        <dbReference type="Proteomes" id="UP000598032"/>
    </source>
</evidence>
<gene>
    <name evidence="7" type="ORF">LMG28140_04202</name>
</gene>
<organism evidence="7 8">
    <name type="scientific">Paraburkholderia metrosideri</name>
    <dbReference type="NCBI Taxonomy" id="580937"/>
    <lineage>
        <taxon>Bacteria</taxon>
        <taxon>Pseudomonadati</taxon>
        <taxon>Pseudomonadota</taxon>
        <taxon>Betaproteobacteria</taxon>
        <taxon>Burkholderiales</taxon>
        <taxon>Burkholderiaceae</taxon>
        <taxon>Paraburkholderia</taxon>
    </lineage>
</organism>
<dbReference type="InterPro" id="IPR011707">
    <property type="entry name" value="Cu-oxidase-like_N"/>
</dbReference>
<dbReference type="EMBL" id="CAJHCP010000009">
    <property type="protein sequence ID" value="CAD6545655.1"/>
    <property type="molecule type" value="Genomic_DNA"/>
</dbReference>
<feature type="domain" description="Plastocyanin-like" evidence="5">
    <location>
        <begin position="553"/>
        <end position="694"/>
    </location>
</feature>
<dbReference type="InterPro" id="IPR011706">
    <property type="entry name" value="Cu-oxidase_C"/>
</dbReference>
<dbReference type="PANTHER" id="PTHR11709">
    <property type="entry name" value="MULTI-COPPER OXIDASE"/>
    <property type="match status" value="1"/>
</dbReference>
<keyword evidence="4" id="KW-0732">Signal</keyword>
<dbReference type="InterPro" id="IPR045087">
    <property type="entry name" value="Cu-oxidase_fam"/>
</dbReference>
<accession>A0ABN7HZ64</accession>
<name>A0ABN7HZ64_9BURK</name>
<dbReference type="Pfam" id="PF07732">
    <property type="entry name" value="Cu-oxidase_3"/>
    <property type="match status" value="1"/>
</dbReference>